<dbReference type="NCBIfam" id="NF008687">
    <property type="entry name" value="PRK11706.1"/>
    <property type="match status" value="1"/>
</dbReference>
<proteinExistence type="inferred from homology"/>
<dbReference type="InterPro" id="IPR015421">
    <property type="entry name" value="PyrdxlP-dep_Trfase_major"/>
</dbReference>
<reference evidence="4" key="1">
    <citation type="journal article" date="2019" name="Int. J. Syst. Evol. Microbiol.">
        <title>The Global Catalogue of Microorganisms (GCM) 10K type strain sequencing project: providing services to taxonomists for standard genome sequencing and annotation.</title>
        <authorList>
            <consortium name="The Broad Institute Genomics Platform"/>
            <consortium name="The Broad Institute Genome Sequencing Center for Infectious Disease"/>
            <person name="Wu L."/>
            <person name="Ma J."/>
        </authorList>
    </citation>
    <scope>NUCLEOTIDE SEQUENCE [LARGE SCALE GENOMIC DNA]</scope>
    <source>
        <strain evidence="4">CCUG 60523</strain>
    </source>
</reference>
<dbReference type="InterPro" id="IPR015424">
    <property type="entry name" value="PyrdxlP-dep_Trfase"/>
</dbReference>
<dbReference type="Gene3D" id="3.90.1150.10">
    <property type="entry name" value="Aspartate Aminotransferase, domain 1"/>
    <property type="match status" value="1"/>
</dbReference>
<dbReference type="Gene3D" id="3.40.640.10">
    <property type="entry name" value="Type I PLP-dependent aspartate aminotransferase-like (Major domain)"/>
    <property type="match status" value="1"/>
</dbReference>
<dbReference type="InterPro" id="IPR015422">
    <property type="entry name" value="PyrdxlP-dep_Trfase_small"/>
</dbReference>
<dbReference type="PANTHER" id="PTHR30244:SF34">
    <property type="entry name" value="DTDP-4-AMINO-4,6-DIDEOXYGALACTOSE TRANSAMINASE"/>
    <property type="match status" value="1"/>
</dbReference>
<dbReference type="EMBL" id="JBHRZS010000007">
    <property type="protein sequence ID" value="MFC3880908.1"/>
    <property type="molecule type" value="Genomic_DNA"/>
</dbReference>
<accession>A0ABV8ASJ2</accession>
<keyword evidence="4" id="KW-1185">Reference proteome</keyword>
<evidence type="ECO:0000256" key="1">
    <source>
        <dbReference type="ARBA" id="ARBA00037999"/>
    </source>
</evidence>
<dbReference type="PANTHER" id="PTHR30244">
    <property type="entry name" value="TRANSAMINASE"/>
    <property type="match status" value="1"/>
</dbReference>
<comment type="caution">
    <text evidence="3">The sequence shown here is derived from an EMBL/GenBank/DDBJ whole genome shotgun (WGS) entry which is preliminary data.</text>
</comment>
<evidence type="ECO:0000256" key="2">
    <source>
        <dbReference type="RuleBase" id="RU004508"/>
    </source>
</evidence>
<dbReference type="SUPFAM" id="SSF53383">
    <property type="entry name" value="PLP-dependent transferases"/>
    <property type="match status" value="1"/>
</dbReference>
<gene>
    <name evidence="3" type="primary">rffA</name>
    <name evidence="3" type="synonym">fcnA</name>
    <name evidence="3" type="synonym">wecE</name>
    <name evidence="3" type="ORF">ACFOSV_12000</name>
</gene>
<evidence type="ECO:0000313" key="4">
    <source>
        <dbReference type="Proteomes" id="UP001595805"/>
    </source>
</evidence>
<dbReference type="Pfam" id="PF01041">
    <property type="entry name" value="DegT_DnrJ_EryC1"/>
    <property type="match status" value="1"/>
</dbReference>
<sequence length="400" mass="45652">MKTPFNKPYQTGKELEYIQDAIARGHISGNGHYTIRCQEFFEKRYSIPKCLLTNSCTDALEMAALLCNIKPGDEVIMPSFTFVSTANAFVLRGAKIVFVDSRSDHPNMDESLIEDLINPKTKAIVVVHYGGFPCEMDVIMEIAERYGLMVIEDAAQAIDSFYKGNPLGSIGHLSCFSFHETKNIQSGEGGLLGINDPELIKRAEILWEKGTDRVAFFRGEIDKYGWVDLGSSFLPSELTAAFLWAQLENLEKIQSRRKTIWEDYYNAFTSDEAKPKVLNRNYLALLKNLKFKIENTEPSIDEVPSNSEDDSILNFSILNFKFQANAHLFYLLFPDLASRSRYVAELKGKGIMAVFHYQSLHKSEYAKRHFPDQYQRDLPNSDRYSDCLLRLPLFYELAES</sequence>
<keyword evidence="2" id="KW-0663">Pyridoxal phosphate</keyword>
<dbReference type="GO" id="GO:0019180">
    <property type="term" value="F:dTDP-4-amino-4,6-dideoxygalactose transaminase activity"/>
    <property type="evidence" value="ECO:0007669"/>
    <property type="project" value="UniProtKB-EC"/>
</dbReference>
<keyword evidence="3" id="KW-0808">Transferase</keyword>
<name>A0ABV8ASJ2_9BACT</name>
<dbReference type="RefSeq" id="WP_377907301.1">
    <property type="nucleotide sequence ID" value="NZ_JBHRZS010000007.1"/>
</dbReference>
<dbReference type="InterPro" id="IPR000653">
    <property type="entry name" value="DegT/StrS_aminotransferase"/>
</dbReference>
<evidence type="ECO:0000313" key="3">
    <source>
        <dbReference type="EMBL" id="MFC3880908.1"/>
    </source>
</evidence>
<dbReference type="CDD" id="cd00616">
    <property type="entry name" value="AHBA_syn"/>
    <property type="match status" value="1"/>
</dbReference>
<dbReference type="Proteomes" id="UP001595805">
    <property type="component" value="Unassembled WGS sequence"/>
</dbReference>
<organism evidence="3 4">
    <name type="scientific">Algoriphagus namhaensis</name>
    <dbReference type="NCBI Taxonomy" id="915353"/>
    <lineage>
        <taxon>Bacteria</taxon>
        <taxon>Pseudomonadati</taxon>
        <taxon>Bacteroidota</taxon>
        <taxon>Cytophagia</taxon>
        <taxon>Cytophagales</taxon>
        <taxon>Cyclobacteriaceae</taxon>
        <taxon>Algoriphagus</taxon>
    </lineage>
</organism>
<keyword evidence="3" id="KW-0032">Aminotransferase</keyword>
<comment type="similarity">
    <text evidence="1 2">Belongs to the DegT/DnrJ/EryC1 family.</text>
</comment>
<protein>
    <submittedName>
        <fullName evidence="3">dTDP-4-amino-4,6-dideoxygalactose transaminase</fullName>
        <ecNumber evidence="3">2.6.1.59</ecNumber>
    </submittedName>
</protein>
<dbReference type="PIRSF" id="PIRSF000390">
    <property type="entry name" value="PLP_StrS"/>
    <property type="match status" value="1"/>
</dbReference>
<dbReference type="EC" id="2.6.1.59" evidence="3"/>